<comment type="caution">
    <text evidence="2">The sequence shown here is derived from an EMBL/GenBank/DDBJ whole genome shotgun (WGS) entry which is preliminary data.</text>
</comment>
<name>A0AAW2H953_9NEOP</name>
<proteinExistence type="predicted"/>
<accession>A0AAW2H953</accession>
<sequence length="320" mass="36611">MPNSPVWKSQWLVGDGFKERYKDLVLLYTHWDYNRLKDAMGDEDELEIILFCSTCFGSIDISGSNSEEEVKTSCGGAVKVGLGTLFEGVLSFFKTLSQQKKEEIEKIYKEKLDSIKANFDKEIALRSENIKNLDKKLSAFSQAFQSGQIGAQEYYQISQQINQEKKQEELEQARSKKLQELKSLELTREKEYKLEEAKWFPNKNKLAQLQEEINKLKSRQTKASQANSLEEIHLASQGALTRVNKPTLFLAGEKGDELVKIKPLQAPIHPFLEEAKQQPFAPVFHFNISGFVGDEIALSRRLTQMIQSSIHILGEREFKP</sequence>
<dbReference type="AlphaFoldDB" id="A0AAW2H953"/>
<protein>
    <submittedName>
        <fullName evidence="2">Uncharacterized protein</fullName>
    </submittedName>
</protein>
<reference evidence="2" key="1">
    <citation type="journal article" date="2024" name="Gigascience">
        <title>Chromosome-level genome of the poultry shaft louse Menopon gallinae provides insight into the host-switching and adaptive evolution of parasitic lice.</title>
        <authorList>
            <person name="Xu Y."/>
            <person name="Ma L."/>
            <person name="Liu S."/>
            <person name="Liang Y."/>
            <person name="Liu Q."/>
            <person name="He Z."/>
            <person name="Tian L."/>
            <person name="Duan Y."/>
            <person name="Cai W."/>
            <person name="Li H."/>
            <person name="Song F."/>
        </authorList>
    </citation>
    <scope>NUCLEOTIDE SEQUENCE</scope>
    <source>
        <strain evidence="2">Cailab_2023a</strain>
    </source>
</reference>
<dbReference type="EMBL" id="JARGDH010000006">
    <property type="protein sequence ID" value="KAL0266215.1"/>
    <property type="molecule type" value="Genomic_DNA"/>
</dbReference>
<keyword evidence="1" id="KW-0175">Coiled coil</keyword>
<evidence type="ECO:0000256" key="1">
    <source>
        <dbReference type="SAM" id="Coils"/>
    </source>
</evidence>
<evidence type="ECO:0000313" key="2">
    <source>
        <dbReference type="EMBL" id="KAL0266215.1"/>
    </source>
</evidence>
<feature type="coiled-coil region" evidence="1">
    <location>
        <begin position="167"/>
        <end position="226"/>
    </location>
</feature>
<organism evidence="2">
    <name type="scientific">Menopon gallinae</name>
    <name type="common">poultry shaft louse</name>
    <dbReference type="NCBI Taxonomy" id="328185"/>
    <lineage>
        <taxon>Eukaryota</taxon>
        <taxon>Metazoa</taxon>
        <taxon>Ecdysozoa</taxon>
        <taxon>Arthropoda</taxon>
        <taxon>Hexapoda</taxon>
        <taxon>Insecta</taxon>
        <taxon>Pterygota</taxon>
        <taxon>Neoptera</taxon>
        <taxon>Paraneoptera</taxon>
        <taxon>Psocodea</taxon>
        <taxon>Troctomorpha</taxon>
        <taxon>Phthiraptera</taxon>
        <taxon>Amblycera</taxon>
        <taxon>Menoponidae</taxon>
        <taxon>Menopon</taxon>
    </lineage>
</organism>
<gene>
    <name evidence="2" type="ORF">PYX00_011933</name>
</gene>